<evidence type="ECO:0000313" key="1">
    <source>
        <dbReference type="EMBL" id="CUS42008.1"/>
    </source>
</evidence>
<sequence>MSADDWEEFIEEWMSHKSSDYYDFERLGGAGDVVGSLLALL</sequence>
<dbReference type="EMBL" id="CZQC01000060">
    <property type="protein sequence ID" value="CUS42008.1"/>
    <property type="molecule type" value="Genomic_DNA"/>
</dbReference>
<name>A0A160TE44_9ZZZZ</name>
<dbReference type="AlphaFoldDB" id="A0A160TE44"/>
<proteinExistence type="predicted"/>
<reference evidence="1" key="1">
    <citation type="submission" date="2015-10" db="EMBL/GenBank/DDBJ databases">
        <authorList>
            <person name="Gilbert D.G."/>
        </authorList>
    </citation>
    <scope>NUCLEOTIDE SEQUENCE</scope>
</reference>
<protein>
    <submittedName>
        <fullName evidence="1">Uncharacterized protein</fullName>
    </submittedName>
</protein>
<gene>
    <name evidence="1" type="ORF">MGWOODY_Tha2123</name>
</gene>
<organism evidence="1">
    <name type="scientific">hydrothermal vent metagenome</name>
    <dbReference type="NCBI Taxonomy" id="652676"/>
    <lineage>
        <taxon>unclassified sequences</taxon>
        <taxon>metagenomes</taxon>
        <taxon>ecological metagenomes</taxon>
    </lineage>
</organism>
<accession>A0A160TE44</accession>